<evidence type="ECO:0000313" key="2">
    <source>
        <dbReference type="Proteomes" id="UP000058660"/>
    </source>
</evidence>
<evidence type="ECO:0008006" key="3">
    <source>
        <dbReference type="Google" id="ProtNLM"/>
    </source>
</evidence>
<name>A0ABM5VP45_THEA5</name>
<protein>
    <recommendedName>
        <fullName evidence="3">Transposase DDE domain-containing protein</fullName>
    </recommendedName>
</protein>
<dbReference type="EMBL" id="CP010822">
    <property type="protein sequence ID" value="ALJ91934.1"/>
    <property type="molecule type" value="Genomic_DNA"/>
</dbReference>
<sequence>MYRFRGVVEGLFGGMKTWLGGPTFGEALDGHGAGVFGAHRLRP</sequence>
<proteinExistence type="predicted"/>
<reference evidence="2" key="1">
    <citation type="journal article" date="2015" name="PLoS ONE">
        <title>Complete Genome Sequence of Thermus aquaticus Y51MC23.</title>
        <authorList>
            <person name="Brumm P.J."/>
            <person name="Monsma S."/>
            <person name="Keough B."/>
            <person name="Jasinovica S."/>
            <person name="Ferguson E."/>
            <person name="Schoenfeld T."/>
            <person name="Lodes M."/>
            <person name="Mead D.A."/>
        </authorList>
    </citation>
    <scope>NUCLEOTIDE SEQUENCE [LARGE SCALE GENOMIC DNA]</scope>
    <source>
        <strain evidence="2">BAA-2747 / Y51MC23</strain>
    </source>
</reference>
<gene>
    <name evidence="1" type="ORF">TO73_2412</name>
</gene>
<evidence type="ECO:0000313" key="1">
    <source>
        <dbReference type="EMBL" id="ALJ91934.1"/>
    </source>
</evidence>
<accession>A0ABM5VP45</accession>
<dbReference type="Proteomes" id="UP000058660">
    <property type="component" value="Chromosome"/>
</dbReference>
<organism evidence="1 2">
    <name type="scientific">Thermus aquaticus (strain ATCC BAA-2747 / Y51MC23)</name>
    <dbReference type="NCBI Taxonomy" id="498848"/>
    <lineage>
        <taxon>Bacteria</taxon>
        <taxon>Thermotogati</taxon>
        <taxon>Deinococcota</taxon>
        <taxon>Deinococci</taxon>
        <taxon>Thermales</taxon>
        <taxon>Thermaceae</taxon>
        <taxon>Thermus</taxon>
    </lineage>
</organism>
<keyword evidence="2" id="KW-1185">Reference proteome</keyword>